<accession>A0A5B9QBH6</accession>
<dbReference type="KEGG" id="bgok:Pr1d_21500"/>
<gene>
    <name evidence="1" type="ORF">Pr1d_21500</name>
</gene>
<dbReference type="Pfam" id="PF12686">
    <property type="entry name" value="DUF3800"/>
    <property type="match status" value="1"/>
</dbReference>
<dbReference type="OrthoDB" id="248333at2"/>
<dbReference type="Proteomes" id="UP000323917">
    <property type="component" value="Chromosome"/>
</dbReference>
<evidence type="ECO:0000313" key="1">
    <source>
        <dbReference type="EMBL" id="QEG34862.1"/>
    </source>
</evidence>
<dbReference type="AlphaFoldDB" id="A0A5B9QBH6"/>
<dbReference type="RefSeq" id="WP_148073449.1">
    <property type="nucleotide sequence ID" value="NZ_CP042913.1"/>
</dbReference>
<sequence length="233" mass="27252">MKIEVYCDESRPDLFASQSTKYQYMVLGSLWIPSAAREAFKQELKEIKQTHDIGGEAKWQKVSHPKMAFYRDIIDWFFSKDTAVRFRSIVIDREKVDRVKFHDSDCELAFYKFYYQLLHHWIYDFNTYSVFCDFKSNRSRTRLSDLQKCLDHSNLFSDIARVQPVRSIESVLIQLSDILTGLVSSKVNRSAKQAGAKSELIDYFESRLGNQISHTPASEEKFNVFVINLQGGW</sequence>
<evidence type="ECO:0008006" key="3">
    <source>
        <dbReference type="Google" id="ProtNLM"/>
    </source>
</evidence>
<dbReference type="InterPro" id="IPR024524">
    <property type="entry name" value="DUF3800"/>
</dbReference>
<evidence type="ECO:0000313" key="2">
    <source>
        <dbReference type="Proteomes" id="UP000323917"/>
    </source>
</evidence>
<organism evidence="1 2">
    <name type="scientific">Bythopirellula goksoeyrii</name>
    <dbReference type="NCBI Taxonomy" id="1400387"/>
    <lineage>
        <taxon>Bacteria</taxon>
        <taxon>Pseudomonadati</taxon>
        <taxon>Planctomycetota</taxon>
        <taxon>Planctomycetia</taxon>
        <taxon>Pirellulales</taxon>
        <taxon>Lacipirellulaceae</taxon>
        <taxon>Bythopirellula</taxon>
    </lineage>
</organism>
<proteinExistence type="predicted"/>
<protein>
    <recommendedName>
        <fullName evidence="3">DUF3800 domain-containing protein</fullName>
    </recommendedName>
</protein>
<reference evidence="1 2" key="1">
    <citation type="submission" date="2019-08" db="EMBL/GenBank/DDBJ databases">
        <title>Deep-cultivation of Planctomycetes and their phenomic and genomic characterization uncovers novel biology.</title>
        <authorList>
            <person name="Wiegand S."/>
            <person name="Jogler M."/>
            <person name="Boedeker C."/>
            <person name="Pinto D."/>
            <person name="Vollmers J."/>
            <person name="Rivas-Marin E."/>
            <person name="Kohn T."/>
            <person name="Peeters S.H."/>
            <person name="Heuer A."/>
            <person name="Rast P."/>
            <person name="Oberbeckmann S."/>
            <person name="Bunk B."/>
            <person name="Jeske O."/>
            <person name="Meyerdierks A."/>
            <person name="Storesund J.E."/>
            <person name="Kallscheuer N."/>
            <person name="Luecker S."/>
            <person name="Lage O.M."/>
            <person name="Pohl T."/>
            <person name="Merkel B.J."/>
            <person name="Hornburger P."/>
            <person name="Mueller R.-W."/>
            <person name="Bruemmer F."/>
            <person name="Labrenz M."/>
            <person name="Spormann A.M."/>
            <person name="Op den Camp H."/>
            <person name="Overmann J."/>
            <person name="Amann R."/>
            <person name="Jetten M.S.M."/>
            <person name="Mascher T."/>
            <person name="Medema M.H."/>
            <person name="Devos D.P."/>
            <person name="Kaster A.-K."/>
            <person name="Ovreas L."/>
            <person name="Rohde M."/>
            <person name="Galperin M.Y."/>
            <person name="Jogler C."/>
        </authorList>
    </citation>
    <scope>NUCLEOTIDE SEQUENCE [LARGE SCALE GENOMIC DNA]</scope>
    <source>
        <strain evidence="1 2">Pr1d</strain>
    </source>
</reference>
<keyword evidence="2" id="KW-1185">Reference proteome</keyword>
<dbReference type="EMBL" id="CP042913">
    <property type="protein sequence ID" value="QEG34862.1"/>
    <property type="molecule type" value="Genomic_DNA"/>
</dbReference>
<name>A0A5B9QBH6_9BACT</name>